<dbReference type="Proteomes" id="UP000001357">
    <property type="component" value="Unassembled WGS sequence"/>
</dbReference>
<dbReference type="RefSeq" id="XP_001749829.1">
    <property type="nucleotide sequence ID" value="XM_001749777.1"/>
</dbReference>
<proteinExistence type="predicted"/>
<organism evidence="1 2">
    <name type="scientific">Monosiga brevicollis</name>
    <name type="common">Choanoflagellate</name>
    <dbReference type="NCBI Taxonomy" id="81824"/>
    <lineage>
        <taxon>Eukaryota</taxon>
        <taxon>Choanoflagellata</taxon>
        <taxon>Craspedida</taxon>
        <taxon>Salpingoecidae</taxon>
        <taxon>Monosiga</taxon>
    </lineage>
</organism>
<sequence length="311" mass="34499">MAMSTMCMRLLRRTSLGPSGALGVVQSVAPGWARQRRHIHFDEQALTQESQHAISEVFDNDQMRMDLLDQHMFVGTVQHFGVGAEELHPHANRFVVCQMGGPYDDQVSPIEIVDFALVGTMGRDVLHDTLMQLGAASVMHGEMNAIHTDPWQLGFGMGTLPVVFDGQGTVLRLGQRDGRATLELPRLQASVELSQIRDVRGQYDPETLTVQTSLQLEDGSMLSLFRDEAFAHNRDVERDLATPELAMYAGEFSIKVLGTLVGRMASMGAPAQLLLSRLLMSEHNPYVSQRQQEWRSALAHYAEQSSEEPSA</sequence>
<dbReference type="EMBL" id="CH991574">
    <property type="protein sequence ID" value="EDQ85418.1"/>
    <property type="molecule type" value="Genomic_DNA"/>
</dbReference>
<dbReference type="AlphaFoldDB" id="A9VAR0"/>
<gene>
    <name evidence="1" type="ORF">MONBRDRAFT_34288</name>
</gene>
<reference evidence="1 2" key="1">
    <citation type="journal article" date="2008" name="Nature">
        <title>The genome of the choanoflagellate Monosiga brevicollis and the origin of metazoans.</title>
        <authorList>
            <consortium name="JGI Sequencing"/>
            <person name="King N."/>
            <person name="Westbrook M.J."/>
            <person name="Young S.L."/>
            <person name="Kuo A."/>
            <person name="Abedin M."/>
            <person name="Chapman J."/>
            <person name="Fairclough S."/>
            <person name="Hellsten U."/>
            <person name="Isogai Y."/>
            <person name="Letunic I."/>
            <person name="Marr M."/>
            <person name="Pincus D."/>
            <person name="Putnam N."/>
            <person name="Rokas A."/>
            <person name="Wright K.J."/>
            <person name="Zuzow R."/>
            <person name="Dirks W."/>
            <person name="Good M."/>
            <person name="Goodstein D."/>
            <person name="Lemons D."/>
            <person name="Li W."/>
            <person name="Lyons J.B."/>
            <person name="Morris A."/>
            <person name="Nichols S."/>
            <person name="Richter D.J."/>
            <person name="Salamov A."/>
            <person name="Bork P."/>
            <person name="Lim W.A."/>
            <person name="Manning G."/>
            <person name="Miller W.T."/>
            <person name="McGinnis W."/>
            <person name="Shapiro H."/>
            <person name="Tjian R."/>
            <person name="Grigoriev I.V."/>
            <person name="Rokhsar D."/>
        </authorList>
    </citation>
    <scope>NUCLEOTIDE SEQUENCE [LARGE SCALE GENOMIC DNA]</scope>
    <source>
        <strain evidence="2">MX1 / ATCC 50154</strain>
    </source>
</reference>
<evidence type="ECO:0000313" key="1">
    <source>
        <dbReference type="EMBL" id="EDQ85418.1"/>
    </source>
</evidence>
<dbReference type="KEGG" id="mbr:MONBRDRAFT_34288"/>
<dbReference type="InParanoid" id="A9VAR0"/>
<evidence type="ECO:0000313" key="2">
    <source>
        <dbReference type="Proteomes" id="UP000001357"/>
    </source>
</evidence>
<accession>A9VAR0</accession>
<protein>
    <submittedName>
        <fullName evidence="1">Uncharacterized protein</fullName>
    </submittedName>
</protein>
<keyword evidence="2" id="KW-1185">Reference proteome</keyword>
<name>A9VAR0_MONBE</name>
<dbReference type="GeneID" id="5895054"/>